<name>A0A1I8AEA5_9BILA</name>
<sequence>MRNRDGTLDNAKSRPSTETPFLFGMNACVTTHEVSTKTLPRQEVDETGTYNDSYKPVGRRFAKSVRDDNVPWPVTEIANLSHERGPLLQRLHACPSATRRKPPGRRSTIDVDTAQSTTREKWKN</sequence>
<evidence type="ECO:0000313" key="3">
    <source>
        <dbReference type="WBParaSite" id="L893_g5052.t1"/>
    </source>
</evidence>
<dbReference type="Proteomes" id="UP000095287">
    <property type="component" value="Unplaced"/>
</dbReference>
<proteinExistence type="predicted"/>
<protein>
    <submittedName>
        <fullName evidence="3">Uncharacterized protein</fullName>
    </submittedName>
</protein>
<feature type="region of interest" description="Disordered" evidence="1">
    <location>
        <begin position="94"/>
        <end position="124"/>
    </location>
</feature>
<reference evidence="3" key="1">
    <citation type="submission" date="2016-11" db="UniProtKB">
        <authorList>
            <consortium name="WormBaseParasite"/>
        </authorList>
    </citation>
    <scope>IDENTIFICATION</scope>
</reference>
<dbReference type="WBParaSite" id="L893_g5052.t1">
    <property type="protein sequence ID" value="L893_g5052.t1"/>
    <property type="gene ID" value="L893_g5052"/>
</dbReference>
<evidence type="ECO:0000256" key="1">
    <source>
        <dbReference type="SAM" id="MobiDB-lite"/>
    </source>
</evidence>
<accession>A0A1I8AEA5</accession>
<dbReference type="AlphaFoldDB" id="A0A1I8AEA5"/>
<organism evidence="2 3">
    <name type="scientific">Steinernema glaseri</name>
    <dbReference type="NCBI Taxonomy" id="37863"/>
    <lineage>
        <taxon>Eukaryota</taxon>
        <taxon>Metazoa</taxon>
        <taxon>Ecdysozoa</taxon>
        <taxon>Nematoda</taxon>
        <taxon>Chromadorea</taxon>
        <taxon>Rhabditida</taxon>
        <taxon>Tylenchina</taxon>
        <taxon>Panagrolaimomorpha</taxon>
        <taxon>Strongyloidoidea</taxon>
        <taxon>Steinernematidae</taxon>
        <taxon>Steinernema</taxon>
    </lineage>
</organism>
<keyword evidence="2" id="KW-1185">Reference proteome</keyword>
<evidence type="ECO:0000313" key="2">
    <source>
        <dbReference type="Proteomes" id="UP000095287"/>
    </source>
</evidence>